<feature type="transmembrane region" description="Helical" evidence="1">
    <location>
        <begin position="228"/>
        <end position="245"/>
    </location>
</feature>
<name>A0A9P6HCI3_9AGAM</name>
<proteinExistence type="predicted"/>
<keyword evidence="1" id="KW-0812">Transmembrane</keyword>
<protein>
    <submittedName>
        <fullName evidence="2">Uncharacterized protein</fullName>
    </submittedName>
</protein>
<gene>
    <name evidence="2" type="ORF">BJ322DRAFT_880680</name>
</gene>
<feature type="transmembrane region" description="Helical" evidence="1">
    <location>
        <begin position="10"/>
        <end position="29"/>
    </location>
</feature>
<evidence type="ECO:0000313" key="2">
    <source>
        <dbReference type="EMBL" id="KAF9783801.1"/>
    </source>
</evidence>
<feature type="transmembrane region" description="Helical" evidence="1">
    <location>
        <begin position="140"/>
        <end position="163"/>
    </location>
</feature>
<feature type="transmembrane region" description="Helical" evidence="1">
    <location>
        <begin position="49"/>
        <end position="71"/>
    </location>
</feature>
<feature type="transmembrane region" description="Helical" evidence="1">
    <location>
        <begin position="206"/>
        <end position="222"/>
    </location>
</feature>
<dbReference type="EMBL" id="WIUZ02000009">
    <property type="protein sequence ID" value="KAF9783801.1"/>
    <property type="molecule type" value="Genomic_DNA"/>
</dbReference>
<feature type="transmembrane region" description="Helical" evidence="1">
    <location>
        <begin position="83"/>
        <end position="102"/>
    </location>
</feature>
<organism evidence="2 3">
    <name type="scientific">Thelephora terrestris</name>
    <dbReference type="NCBI Taxonomy" id="56493"/>
    <lineage>
        <taxon>Eukaryota</taxon>
        <taxon>Fungi</taxon>
        <taxon>Dikarya</taxon>
        <taxon>Basidiomycota</taxon>
        <taxon>Agaricomycotina</taxon>
        <taxon>Agaricomycetes</taxon>
        <taxon>Thelephorales</taxon>
        <taxon>Thelephoraceae</taxon>
        <taxon>Thelephora</taxon>
    </lineage>
</organism>
<feature type="transmembrane region" description="Helical" evidence="1">
    <location>
        <begin position="175"/>
        <end position="199"/>
    </location>
</feature>
<dbReference type="OrthoDB" id="5586934at2759"/>
<feature type="transmembrane region" description="Helical" evidence="1">
    <location>
        <begin position="108"/>
        <end position="128"/>
    </location>
</feature>
<sequence>MAPAQWKEGLLLKIVNVIVYLFFLGSNIYTIASPHPIYGNIKETYFSPAVWAFFAWSVIHFLLLGTVIYQFTSAHAKAVIIDGISWSFPIVAILNAVLVTVWAHHHYIAAFIVSLFLSSAVSHIYYIVKKNHSAESTGDELFVHLPFSMWHGWTTVLVLLTAFEAFGVDATKHHAGIWTKVFVFLALFLLEGTATAYAFSSIDGDLPGAVVISWTLWAIFDHQRSSAFIHWSALGFAILSLVWVIKGTYGVYCKGTSGRIALVDEERGPLLGR</sequence>
<reference evidence="2" key="1">
    <citation type="journal article" date="2020" name="Nat. Commun.">
        <title>Large-scale genome sequencing of mycorrhizal fungi provides insights into the early evolution of symbiotic traits.</title>
        <authorList>
            <person name="Miyauchi S."/>
            <person name="Kiss E."/>
            <person name="Kuo A."/>
            <person name="Drula E."/>
            <person name="Kohler A."/>
            <person name="Sanchez-Garcia M."/>
            <person name="Morin E."/>
            <person name="Andreopoulos B."/>
            <person name="Barry K.W."/>
            <person name="Bonito G."/>
            <person name="Buee M."/>
            <person name="Carver A."/>
            <person name="Chen C."/>
            <person name="Cichocki N."/>
            <person name="Clum A."/>
            <person name="Culley D."/>
            <person name="Crous P.W."/>
            <person name="Fauchery L."/>
            <person name="Girlanda M."/>
            <person name="Hayes R.D."/>
            <person name="Keri Z."/>
            <person name="LaButti K."/>
            <person name="Lipzen A."/>
            <person name="Lombard V."/>
            <person name="Magnuson J."/>
            <person name="Maillard F."/>
            <person name="Murat C."/>
            <person name="Nolan M."/>
            <person name="Ohm R.A."/>
            <person name="Pangilinan J."/>
            <person name="Pereira M.F."/>
            <person name="Perotto S."/>
            <person name="Peter M."/>
            <person name="Pfister S."/>
            <person name="Riley R."/>
            <person name="Sitrit Y."/>
            <person name="Stielow J.B."/>
            <person name="Szollosi G."/>
            <person name="Zifcakova L."/>
            <person name="Stursova M."/>
            <person name="Spatafora J.W."/>
            <person name="Tedersoo L."/>
            <person name="Vaario L.M."/>
            <person name="Yamada A."/>
            <person name="Yan M."/>
            <person name="Wang P."/>
            <person name="Xu J."/>
            <person name="Bruns T."/>
            <person name="Baldrian P."/>
            <person name="Vilgalys R."/>
            <person name="Dunand C."/>
            <person name="Henrissat B."/>
            <person name="Grigoriev I.V."/>
            <person name="Hibbett D."/>
            <person name="Nagy L.G."/>
            <person name="Martin F.M."/>
        </authorList>
    </citation>
    <scope>NUCLEOTIDE SEQUENCE</scope>
    <source>
        <strain evidence="2">UH-Tt-Lm1</strain>
    </source>
</reference>
<reference evidence="2" key="2">
    <citation type="submission" date="2020-11" db="EMBL/GenBank/DDBJ databases">
        <authorList>
            <consortium name="DOE Joint Genome Institute"/>
            <person name="Kuo A."/>
            <person name="Miyauchi S."/>
            <person name="Kiss E."/>
            <person name="Drula E."/>
            <person name="Kohler A."/>
            <person name="Sanchez-Garcia M."/>
            <person name="Andreopoulos B."/>
            <person name="Barry K.W."/>
            <person name="Bonito G."/>
            <person name="Buee M."/>
            <person name="Carver A."/>
            <person name="Chen C."/>
            <person name="Cichocki N."/>
            <person name="Clum A."/>
            <person name="Culley D."/>
            <person name="Crous P.W."/>
            <person name="Fauchery L."/>
            <person name="Girlanda M."/>
            <person name="Hayes R."/>
            <person name="Keri Z."/>
            <person name="Labutti K."/>
            <person name="Lipzen A."/>
            <person name="Lombard V."/>
            <person name="Magnuson J."/>
            <person name="Maillard F."/>
            <person name="Morin E."/>
            <person name="Murat C."/>
            <person name="Nolan M."/>
            <person name="Ohm R."/>
            <person name="Pangilinan J."/>
            <person name="Pereira M."/>
            <person name="Perotto S."/>
            <person name="Peter M."/>
            <person name="Riley R."/>
            <person name="Sitrit Y."/>
            <person name="Stielow B."/>
            <person name="Szollosi G."/>
            <person name="Zifcakova L."/>
            <person name="Stursova M."/>
            <person name="Spatafora J.W."/>
            <person name="Tedersoo L."/>
            <person name="Vaario L.-M."/>
            <person name="Yamada A."/>
            <person name="Yan M."/>
            <person name="Wang P."/>
            <person name="Xu J."/>
            <person name="Bruns T."/>
            <person name="Baldrian P."/>
            <person name="Vilgalys R."/>
            <person name="Henrissat B."/>
            <person name="Grigoriev I.V."/>
            <person name="Hibbett D."/>
            <person name="Nagy L.G."/>
            <person name="Martin F.M."/>
        </authorList>
    </citation>
    <scope>NUCLEOTIDE SEQUENCE</scope>
    <source>
        <strain evidence="2">UH-Tt-Lm1</strain>
    </source>
</reference>
<dbReference type="Proteomes" id="UP000736335">
    <property type="component" value="Unassembled WGS sequence"/>
</dbReference>
<keyword evidence="1" id="KW-1133">Transmembrane helix</keyword>
<keyword evidence="1" id="KW-0472">Membrane</keyword>
<dbReference type="AlphaFoldDB" id="A0A9P6HCI3"/>
<keyword evidence="3" id="KW-1185">Reference proteome</keyword>
<comment type="caution">
    <text evidence="2">The sequence shown here is derived from an EMBL/GenBank/DDBJ whole genome shotgun (WGS) entry which is preliminary data.</text>
</comment>
<evidence type="ECO:0000313" key="3">
    <source>
        <dbReference type="Proteomes" id="UP000736335"/>
    </source>
</evidence>
<evidence type="ECO:0000256" key="1">
    <source>
        <dbReference type="SAM" id="Phobius"/>
    </source>
</evidence>
<accession>A0A9P6HCI3</accession>